<feature type="binding site" evidence="2">
    <location>
        <begin position="209"/>
        <end position="211"/>
    </location>
    <ligand>
        <name>dihydroxyacetone phosphate</name>
        <dbReference type="ChEBI" id="CHEBI:57642"/>
    </ligand>
</feature>
<keyword evidence="3" id="KW-0862">Zinc</keyword>
<name>A0A9D2MZZ3_9FIRM</name>
<dbReference type="Pfam" id="PF01116">
    <property type="entry name" value="F_bP_aldolase"/>
    <property type="match status" value="1"/>
</dbReference>
<dbReference type="PANTHER" id="PTHR30304">
    <property type="entry name" value="D-TAGATOSE-1,6-BISPHOSPHATE ALDOLASE"/>
    <property type="match status" value="1"/>
</dbReference>
<accession>A0A9D2MZZ3</accession>
<reference evidence="4" key="1">
    <citation type="journal article" date="2021" name="PeerJ">
        <title>Extensive microbial diversity within the chicken gut microbiome revealed by metagenomics and culture.</title>
        <authorList>
            <person name="Gilroy R."/>
            <person name="Ravi A."/>
            <person name="Getino M."/>
            <person name="Pursley I."/>
            <person name="Horton D.L."/>
            <person name="Alikhan N.F."/>
            <person name="Baker D."/>
            <person name="Gharbi K."/>
            <person name="Hall N."/>
            <person name="Watson M."/>
            <person name="Adriaenssens E.M."/>
            <person name="Foster-Nyarko E."/>
            <person name="Jarju S."/>
            <person name="Secka A."/>
            <person name="Antonio M."/>
            <person name="Oren A."/>
            <person name="Chaudhuri R.R."/>
            <person name="La Ragione R."/>
            <person name="Hildebrand F."/>
            <person name="Pallen M.J."/>
        </authorList>
    </citation>
    <scope>NUCLEOTIDE SEQUENCE</scope>
    <source>
        <strain evidence="4">CHK180-15479</strain>
    </source>
</reference>
<feature type="active site" description="Proton donor" evidence="1">
    <location>
        <position position="83"/>
    </location>
</feature>
<dbReference type="GO" id="GO:0005975">
    <property type="term" value="P:carbohydrate metabolic process"/>
    <property type="evidence" value="ECO:0007669"/>
    <property type="project" value="InterPro"/>
</dbReference>
<evidence type="ECO:0000256" key="1">
    <source>
        <dbReference type="PIRSR" id="PIRSR001359-1"/>
    </source>
</evidence>
<feature type="binding site" evidence="3">
    <location>
        <position position="208"/>
    </location>
    <ligand>
        <name>Zn(2+)</name>
        <dbReference type="ChEBI" id="CHEBI:29105"/>
        <label>1</label>
        <note>catalytic</note>
    </ligand>
</feature>
<protein>
    <submittedName>
        <fullName evidence="4">Class II fructose-bisphosphate aldolase</fullName>
    </submittedName>
</protein>
<dbReference type="InterPro" id="IPR000771">
    <property type="entry name" value="FBA_II"/>
</dbReference>
<gene>
    <name evidence="4" type="ORF">H9704_02765</name>
</gene>
<feature type="binding site" evidence="3">
    <location>
        <position position="105"/>
    </location>
    <ligand>
        <name>Zn(2+)</name>
        <dbReference type="ChEBI" id="CHEBI:29105"/>
        <label>2</label>
    </ligand>
</feature>
<dbReference type="InterPro" id="IPR050246">
    <property type="entry name" value="Class_II_FBP_aldolase"/>
</dbReference>
<dbReference type="EMBL" id="DWWT01000008">
    <property type="protein sequence ID" value="HJC05066.1"/>
    <property type="molecule type" value="Genomic_DNA"/>
</dbReference>
<dbReference type="NCBIfam" id="TIGR00167">
    <property type="entry name" value="cbbA"/>
    <property type="match status" value="1"/>
</dbReference>
<dbReference type="Gene3D" id="3.20.20.70">
    <property type="entry name" value="Aldolase class I"/>
    <property type="match status" value="1"/>
</dbReference>
<keyword evidence="3" id="KW-0479">Metal-binding</keyword>
<dbReference type="SUPFAM" id="SSF51569">
    <property type="entry name" value="Aldolase"/>
    <property type="match status" value="1"/>
</dbReference>
<comment type="caution">
    <text evidence="4">The sequence shown here is derived from an EMBL/GenBank/DDBJ whole genome shotgun (WGS) entry which is preliminary data.</text>
</comment>
<sequence>MLTTSKQMLIDASKNGYAVPAINTQGGNYDIIWAICKAAEDLHSPVILAHYVSTGAYSGNDWFVNVCKWCAAKVSVPVAIHLDHGDGFDICMESLKLGFTSLMIDGSTKPIEENAAMTNEVIKVAKCFGVPVEAEIGELLRLDNMGAVMENKNIVNPEEVRRFLELCQPDSLAIGIGNAHGYYKGEPDIHLEVLEAVRGFTDIPLVLHGCTGMKEEIIRDAIKLGVAKINFGTEIRYKYVEHYEEALKTLNHQGHSWKLSQFANEKLQEDVQKIIRLAGSDGKA</sequence>
<feature type="binding site" evidence="2">
    <location>
        <begin position="230"/>
        <end position="233"/>
    </location>
    <ligand>
        <name>dihydroxyacetone phosphate</name>
        <dbReference type="ChEBI" id="CHEBI:57642"/>
    </ligand>
</feature>
<dbReference type="PROSITE" id="PS00602">
    <property type="entry name" value="ALDOLASE_CLASS_II_1"/>
    <property type="match status" value="1"/>
</dbReference>
<feature type="binding site" evidence="2">
    <location>
        <position position="181"/>
    </location>
    <ligand>
        <name>dihydroxyacetone phosphate</name>
        <dbReference type="ChEBI" id="CHEBI:57642"/>
    </ligand>
</feature>
<proteinExistence type="predicted"/>
<dbReference type="GO" id="GO:0016832">
    <property type="term" value="F:aldehyde-lyase activity"/>
    <property type="evidence" value="ECO:0007669"/>
    <property type="project" value="InterPro"/>
</dbReference>
<evidence type="ECO:0000313" key="5">
    <source>
        <dbReference type="Proteomes" id="UP000823910"/>
    </source>
</evidence>
<organism evidence="4 5">
    <name type="scientific">Candidatus Enterocloster excrementipullorum</name>
    <dbReference type="NCBI Taxonomy" id="2838559"/>
    <lineage>
        <taxon>Bacteria</taxon>
        <taxon>Bacillati</taxon>
        <taxon>Bacillota</taxon>
        <taxon>Clostridia</taxon>
        <taxon>Lachnospirales</taxon>
        <taxon>Lachnospiraceae</taxon>
        <taxon>Enterocloster</taxon>
    </lineage>
</organism>
<comment type="cofactor">
    <cofactor evidence="3">
        <name>Zn(2+)</name>
        <dbReference type="ChEBI" id="CHEBI:29105"/>
    </cofactor>
    <text evidence="3">Binds 2 Zn(2+) ions per subunit. One is catalytic and the other provides a structural contribution.</text>
</comment>
<feature type="binding site" evidence="3">
    <location>
        <position position="180"/>
    </location>
    <ligand>
        <name>Zn(2+)</name>
        <dbReference type="ChEBI" id="CHEBI:29105"/>
        <label>1</label>
        <note>catalytic</note>
    </ligand>
</feature>
<dbReference type="GO" id="GO:0008270">
    <property type="term" value="F:zinc ion binding"/>
    <property type="evidence" value="ECO:0007669"/>
    <property type="project" value="InterPro"/>
</dbReference>
<dbReference type="InterPro" id="IPR013785">
    <property type="entry name" value="Aldolase_TIM"/>
</dbReference>
<dbReference type="Proteomes" id="UP000823910">
    <property type="component" value="Unassembled WGS sequence"/>
</dbReference>
<dbReference type="AlphaFoldDB" id="A0A9D2MZZ3"/>
<reference evidence="4" key="2">
    <citation type="submission" date="2021-04" db="EMBL/GenBank/DDBJ databases">
        <authorList>
            <person name="Gilroy R."/>
        </authorList>
    </citation>
    <scope>NUCLEOTIDE SEQUENCE</scope>
    <source>
        <strain evidence="4">CHK180-15479</strain>
    </source>
</reference>
<dbReference type="PANTHER" id="PTHR30304:SF0">
    <property type="entry name" value="D-TAGATOSE-1,6-BISPHOSPHATE ALDOLASE SUBUNIT GATY-RELATED"/>
    <property type="match status" value="1"/>
</dbReference>
<dbReference type="PIRSF" id="PIRSF001359">
    <property type="entry name" value="F_bP_aldolase_II"/>
    <property type="match status" value="1"/>
</dbReference>
<evidence type="ECO:0000256" key="3">
    <source>
        <dbReference type="PIRSR" id="PIRSR001359-3"/>
    </source>
</evidence>
<feature type="binding site" evidence="3">
    <location>
        <position position="135"/>
    </location>
    <ligand>
        <name>Zn(2+)</name>
        <dbReference type="ChEBI" id="CHEBI:29105"/>
        <label>2</label>
    </ligand>
</feature>
<evidence type="ECO:0000256" key="2">
    <source>
        <dbReference type="PIRSR" id="PIRSR001359-2"/>
    </source>
</evidence>
<dbReference type="CDD" id="cd00947">
    <property type="entry name" value="TBP_aldolase_IIB"/>
    <property type="match status" value="1"/>
</dbReference>
<feature type="binding site" evidence="3">
    <location>
        <position position="84"/>
    </location>
    <ligand>
        <name>Zn(2+)</name>
        <dbReference type="ChEBI" id="CHEBI:29105"/>
        <label>1</label>
        <note>catalytic</note>
    </ligand>
</feature>
<evidence type="ECO:0000313" key="4">
    <source>
        <dbReference type="EMBL" id="HJC05066.1"/>
    </source>
</evidence>